<keyword evidence="11" id="KW-1185">Reference proteome</keyword>
<dbReference type="STRING" id="215637.A0A4P9ZMZ3"/>
<evidence type="ECO:0000256" key="5">
    <source>
        <dbReference type="ARBA" id="ARBA00022824"/>
    </source>
</evidence>
<dbReference type="GO" id="GO:0004343">
    <property type="term" value="F:glucosamine 6-phosphate N-acetyltransferase activity"/>
    <property type="evidence" value="ECO:0007669"/>
    <property type="project" value="UniProtKB-UniRule"/>
</dbReference>
<feature type="domain" description="N-acetyltransferase" evidence="9">
    <location>
        <begin position="55"/>
        <end position="206"/>
    </location>
</feature>
<keyword evidence="4 8" id="KW-0808">Transferase</keyword>
<dbReference type="PROSITE" id="PS51186">
    <property type="entry name" value="GNAT"/>
    <property type="match status" value="1"/>
</dbReference>
<dbReference type="EMBL" id="ML003192">
    <property type="protein sequence ID" value="RKP34468.1"/>
    <property type="molecule type" value="Genomic_DNA"/>
</dbReference>
<gene>
    <name evidence="10" type="ORF">BJ085DRAFT_21328</name>
</gene>
<evidence type="ECO:0000256" key="1">
    <source>
        <dbReference type="ARBA" id="ARBA00004184"/>
    </source>
</evidence>
<accession>A0A4P9ZMZ3</accession>
<comment type="pathway">
    <text evidence="8">Nucleotide-sugar biosynthesis; UDP-N-acetyl-alpha-D-glucosamine biosynthesis; N-acetyl-alpha-D-glucosamine 1-phosphate from alpha-D-glucosamine 6-phosphate (route I): step 1/2.</text>
</comment>
<name>A0A4P9ZMZ3_9FUNG</name>
<evidence type="ECO:0000256" key="4">
    <source>
        <dbReference type="ARBA" id="ARBA00022679"/>
    </source>
</evidence>
<comment type="similarity">
    <text evidence="8">Belongs to the acetyltransferase family. GNA1 subfamily.</text>
</comment>
<dbReference type="SUPFAM" id="SSF55729">
    <property type="entry name" value="Acyl-CoA N-acyltransferases (Nat)"/>
    <property type="match status" value="1"/>
</dbReference>
<organism evidence="10 11">
    <name type="scientific">Dimargaris cristalligena</name>
    <dbReference type="NCBI Taxonomy" id="215637"/>
    <lineage>
        <taxon>Eukaryota</taxon>
        <taxon>Fungi</taxon>
        <taxon>Fungi incertae sedis</taxon>
        <taxon>Zoopagomycota</taxon>
        <taxon>Kickxellomycotina</taxon>
        <taxon>Dimargaritomycetes</taxon>
        <taxon>Dimargaritales</taxon>
        <taxon>Dimargaritaceae</taxon>
        <taxon>Dimargaris</taxon>
    </lineage>
</organism>
<dbReference type="InterPro" id="IPR016181">
    <property type="entry name" value="Acyl_CoA_acyltransferase"/>
</dbReference>
<reference evidence="11" key="1">
    <citation type="journal article" date="2018" name="Nat. Microbiol.">
        <title>Leveraging single-cell genomics to expand the fungal tree of life.</title>
        <authorList>
            <person name="Ahrendt S.R."/>
            <person name="Quandt C.A."/>
            <person name="Ciobanu D."/>
            <person name="Clum A."/>
            <person name="Salamov A."/>
            <person name="Andreopoulos B."/>
            <person name="Cheng J.F."/>
            <person name="Woyke T."/>
            <person name="Pelin A."/>
            <person name="Henrissat B."/>
            <person name="Reynolds N.K."/>
            <person name="Benny G.L."/>
            <person name="Smith M.E."/>
            <person name="James T.Y."/>
            <person name="Grigoriev I.V."/>
        </authorList>
    </citation>
    <scope>NUCLEOTIDE SEQUENCE [LARGE SCALE GENOMIC DNA]</scope>
    <source>
        <strain evidence="11">RSA 468</strain>
    </source>
</reference>
<keyword evidence="6" id="KW-0472">Membrane</keyword>
<dbReference type="GO" id="GO:0005789">
    <property type="term" value="C:endoplasmic reticulum membrane"/>
    <property type="evidence" value="ECO:0007669"/>
    <property type="project" value="UniProtKB-SubCell"/>
</dbReference>
<proteinExistence type="inferred from homology"/>
<comment type="subunit">
    <text evidence="3">Homodimer.</text>
</comment>
<comment type="catalytic activity">
    <reaction evidence="8">
        <text>D-glucosamine 6-phosphate + acetyl-CoA = N-acetyl-D-glucosamine 6-phosphate + CoA + H(+)</text>
        <dbReference type="Rhea" id="RHEA:10292"/>
        <dbReference type="ChEBI" id="CHEBI:15378"/>
        <dbReference type="ChEBI" id="CHEBI:57287"/>
        <dbReference type="ChEBI" id="CHEBI:57288"/>
        <dbReference type="ChEBI" id="CHEBI:57513"/>
        <dbReference type="ChEBI" id="CHEBI:58725"/>
        <dbReference type="EC" id="2.3.1.4"/>
    </reaction>
</comment>
<dbReference type="PANTHER" id="PTHR13355:SF11">
    <property type="entry name" value="GLUCOSAMINE 6-PHOSPHATE N-ACETYLTRANSFERASE"/>
    <property type="match status" value="1"/>
</dbReference>
<evidence type="ECO:0000256" key="7">
    <source>
        <dbReference type="ARBA" id="ARBA00023315"/>
    </source>
</evidence>
<dbReference type="Proteomes" id="UP000268162">
    <property type="component" value="Unassembled WGS sequence"/>
</dbReference>
<comment type="subcellular location">
    <subcellularLocation>
        <location evidence="1">Endomembrane system</location>
        <topology evidence="1">Peripheral membrane protein</topology>
    </subcellularLocation>
    <subcellularLocation>
        <location evidence="2">Endoplasmic reticulum membrane</location>
    </subcellularLocation>
</comment>
<dbReference type="Pfam" id="PF00583">
    <property type="entry name" value="Acetyltransf_1"/>
    <property type="match status" value="1"/>
</dbReference>
<evidence type="ECO:0000256" key="3">
    <source>
        <dbReference type="ARBA" id="ARBA00011738"/>
    </source>
</evidence>
<dbReference type="InterPro" id="IPR039143">
    <property type="entry name" value="GNPNAT1-like"/>
</dbReference>
<dbReference type="InterPro" id="IPR000182">
    <property type="entry name" value="GNAT_dom"/>
</dbReference>
<dbReference type="PANTHER" id="PTHR13355">
    <property type="entry name" value="GLUCOSAMINE 6-PHOSPHATE N-ACETYLTRANSFERASE"/>
    <property type="match status" value="1"/>
</dbReference>
<dbReference type="FunFam" id="3.40.630.30:FF:000048">
    <property type="entry name" value="Glucosamine 6-phosphate N-acetyltransferase"/>
    <property type="match status" value="1"/>
</dbReference>
<evidence type="ECO:0000313" key="11">
    <source>
        <dbReference type="Proteomes" id="UP000268162"/>
    </source>
</evidence>
<evidence type="ECO:0000256" key="6">
    <source>
        <dbReference type="ARBA" id="ARBA00023136"/>
    </source>
</evidence>
<evidence type="ECO:0000259" key="9">
    <source>
        <dbReference type="PROSITE" id="PS51186"/>
    </source>
</evidence>
<sequence>MLANKKPTAAPENPAVQDACDGLAQLKVTNGSTPRALFSADLVSEEVRQLLPTNYTIRPLNESDYAKGFLDCLAQLTVVGDVSVELFKETFEAMLQQKSNYVVVIEDLDRSQVVAAGTLVLERKFIRGCGKIGHIEDIVVSSTERGKRLGIHMIQQLKHIAREIGCYKVILNCAEKNIAFYEKCGLVVKDVQMTEYFTPSVPKTSL</sequence>
<dbReference type="GO" id="GO:0006048">
    <property type="term" value="P:UDP-N-acetylglucosamine biosynthetic process"/>
    <property type="evidence" value="ECO:0007669"/>
    <property type="project" value="UniProtKB-UniRule"/>
</dbReference>
<evidence type="ECO:0000256" key="2">
    <source>
        <dbReference type="ARBA" id="ARBA00004586"/>
    </source>
</evidence>
<dbReference type="EC" id="2.3.1.4" evidence="8"/>
<protein>
    <recommendedName>
        <fullName evidence="8">Glucosamine 6-phosphate N-acetyltransferase</fullName>
        <ecNumber evidence="8">2.3.1.4</ecNumber>
    </recommendedName>
</protein>
<dbReference type="CDD" id="cd04301">
    <property type="entry name" value="NAT_SF"/>
    <property type="match status" value="1"/>
</dbReference>
<dbReference type="Gene3D" id="3.40.630.30">
    <property type="match status" value="1"/>
</dbReference>
<dbReference type="UniPathway" id="UPA00113">
    <property type="reaction ID" value="UER00529"/>
</dbReference>
<keyword evidence="7 8" id="KW-0012">Acyltransferase</keyword>
<keyword evidence="5" id="KW-0256">Endoplasmic reticulum</keyword>
<dbReference type="AlphaFoldDB" id="A0A4P9ZMZ3"/>
<evidence type="ECO:0000256" key="8">
    <source>
        <dbReference type="RuleBase" id="RU365086"/>
    </source>
</evidence>
<evidence type="ECO:0000313" key="10">
    <source>
        <dbReference type="EMBL" id="RKP34468.1"/>
    </source>
</evidence>